<reference evidence="1" key="2">
    <citation type="submission" date="2011-01" db="EMBL/GenBank/DDBJ databases">
        <title>The Non-contiguous Finished genome of Clostridium papyrosolvens.</title>
        <authorList>
            <person name="Lucas S."/>
            <person name="Copeland A."/>
            <person name="Lapidus A."/>
            <person name="Cheng J.-F."/>
            <person name="Goodwin L."/>
            <person name="Pitluck S."/>
            <person name="Misra M."/>
            <person name="Chertkov O."/>
            <person name="Detter J.C."/>
            <person name="Han C."/>
            <person name="Tapia R."/>
            <person name="Land M."/>
            <person name="Hauser L."/>
            <person name="Kyrpides N."/>
            <person name="Ivanova N."/>
            <person name="Pagani I."/>
            <person name="Mouttaki H."/>
            <person name="He Z."/>
            <person name="Zhou J."/>
            <person name="Hemme C.L."/>
            <person name="Woyke T."/>
        </authorList>
    </citation>
    <scope>NUCLEOTIDE SEQUENCE [LARGE SCALE GENOMIC DNA]</scope>
    <source>
        <strain evidence="1">DSM 2782</strain>
    </source>
</reference>
<keyword evidence="2" id="KW-1185">Reference proteome</keyword>
<comment type="caution">
    <text evidence="1">The sequence shown here is derived from an EMBL/GenBank/DDBJ whole genome shotgun (WGS) entry which is preliminary data.</text>
</comment>
<evidence type="ECO:0000313" key="2">
    <source>
        <dbReference type="Proteomes" id="UP000003860"/>
    </source>
</evidence>
<proteinExistence type="predicted"/>
<organism evidence="1 2">
    <name type="scientific">Ruminiclostridium papyrosolvens DSM 2782</name>
    <dbReference type="NCBI Taxonomy" id="588581"/>
    <lineage>
        <taxon>Bacteria</taxon>
        <taxon>Bacillati</taxon>
        <taxon>Bacillota</taxon>
        <taxon>Clostridia</taxon>
        <taxon>Eubacteriales</taxon>
        <taxon>Oscillospiraceae</taxon>
        <taxon>Ruminiclostridium</taxon>
    </lineage>
</organism>
<dbReference type="EMBL" id="ACXX02000001">
    <property type="protein sequence ID" value="EGD49556.1"/>
    <property type="molecule type" value="Genomic_DNA"/>
</dbReference>
<sequence length="129" mass="14758">MDSDFSLIHREGMVKLDKCVFFNDRQNWERYGYYVRTKLNRENPTVANYFTSGLLHSRGKPNLQIREPIDPFMAEAILHELVELMDQGVEINPGQRIKDILPGLVLEISEASDESDMLTISLSQASLAD</sequence>
<dbReference type="STRING" id="588581.Cpap_3992"/>
<gene>
    <name evidence="1" type="ORF">Cpap_3992</name>
</gene>
<evidence type="ECO:0000313" key="1">
    <source>
        <dbReference type="EMBL" id="EGD49556.1"/>
    </source>
</evidence>
<dbReference type="OrthoDB" id="1741606at2"/>
<name>F1T7V8_9FIRM</name>
<dbReference type="AlphaFoldDB" id="F1T7V8"/>
<reference evidence="1" key="1">
    <citation type="submission" date="2009-07" db="EMBL/GenBank/DDBJ databases">
        <authorList>
            <consortium name="US DOE Joint Genome Institute (JGI-PGF)"/>
            <person name="Lucas S."/>
            <person name="Copeland A."/>
            <person name="Lapidus A."/>
            <person name="Glavina del Rio T."/>
            <person name="Tice H."/>
            <person name="Bruce D."/>
            <person name="Goodwin L."/>
            <person name="Pitluck S."/>
            <person name="Larimer F."/>
            <person name="Land M.L."/>
            <person name="Mouttaki H."/>
            <person name="He Z."/>
            <person name="Zhou J."/>
            <person name="Hemme C.L."/>
        </authorList>
    </citation>
    <scope>NUCLEOTIDE SEQUENCE [LARGE SCALE GENOMIC DNA]</scope>
    <source>
        <strain evidence="1">DSM 2782</strain>
    </source>
</reference>
<dbReference type="Proteomes" id="UP000003860">
    <property type="component" value="Unassembled WGS sequence"/>
</dbReference>
<dbReference type="RefSeq" id="WP_004616357.1">
    <property type="nucleotide sequence ID" value="NZ_ACXX02000001.1"/>
</dbReference>
<accession>F1T7V8</accession>
<protein>
    <submittedName>
        <fullName evidence="1">Uncharacterized protein</fullName>
    </submittedName>
</protein>